<dbReference type="InParanoid" id="F0YRY0"/>
<dbReference type="GeneID" id="20227290"/>
<dbReference type="RefSeq" id="XP_009043172.1">
    <property type="nucleotide sequence ID" value="XM_009044924.1"/>
</dbReference>
<accession>F0YRY0</accession>
<name>F0YRY0_AURAN</name>
<organism evidence="3">
    <name type="scientific">Aureococcus anophagefferens</name>
    <name type="common">Harmful bloom alga</name>
    <dbReference type="NCBI Taxonomy" id="44056"/>
    <lineage>
        <taxon>Eukaryota</taxon>
        <taxon>Sar</taxon>
        <taxon>Stramenopiles</taxon>
        <taxon>Ochrophyta</taxon>
        <taxon>Pelagophyceae</taxon>
        <taxon>Pelagomonadales</taxon>
        <taxon>Pelagomonadaceae</taxon>
        <taxon>Aureococcus</taxon>
    </lineage>
</organism>
<dbReference type="KEGG" id="aaf:AURANDRAFT_69170"/>
<evidence type="ECO:0000256" key="1">
    <source>
        <dbReference type="SAM" id="MobiDB-lite"/>
    </source>
</evidence>
<dbReference type="EMBL" id="GL833784">
    <property type="protein sequence ID" value="EGB02128.1"/>
    <property type="molecule type" value="Genomic_DNA"/>
</dbReference>
<evidence type="ECO:0000313" key="3">
    <source>
        <dbReference type="Proteomes" id="UP000002729"/>
    </source>
</evidence>
<dbReference type="OrthoDB" id="237826at2759"/>
<keyword evidence="3" id="KW-1185">Reference proteome</keyword>
<dbReference type="AlphaFoldDB" id="F0YRY0"/>
<protein>
    <submittedName>
        <fullName evidence="2">Uncharacterized protein</fullName>
    </submittedName>
</protein>
<reference evidence="2 3" key="1">
    <citation type="journal article" date="2011" name="Proc. Natl. Acad. Sci. U.S.A.">
        <title>Niche of harmful alga Aureococcus anophagefferens revealed through ecogenomics.</title>
        <authorList>
            <person name="Gobler C.J."/>
            <person name="Berry D.L."/>
            <person name="Dyhrman S.T."/>
            <person name="Wilhelm S.W."/>
            <person name="Salamov A."/>
            <person name="Lobanov A.V."/>
            <person name="Zhang Y."/>
            <person name="Collier J.L."/>
            <person name="Wurch L.L."/>
            <person name="Kustka A.B."/>
            <person name="Dill B.D."/>
            <person name="Shah M."/>
            <person name="VerBerkmoes N.C."/>
            <person name="Kuo A."/>
            <person name="Terry A."/>
            <person name="Pangilinan J."/>
            <person name="Lindquist E.A."/>
            <person name="Lucas S."/>
            <person name="Paulsen I.T."/>
            <person name="Hattenrath-Lehmann T.K."/>
            <person name="Talmage S.C."/>
            <person name="Walker E.A."/>
            <person name="Koch F."/>
            <person name="Burson A.M."/>
            <person name="Marcoval M.A."/>
            <person name="Tang Y.Z."/>
            <person name="Lecleir G.R."/>
            <person name="Coyne K.J."/>
            <person name="Berg G.M."/>
            <person name="Bertrand E.M."/>
            <person name="Saito M.A."/>
            <person name="Gladyshev V.N."/>
            <person name="Grigoriev I.V."/>
        </authorList>
    </citation>
    <scope>NUCLEOTIDE SEQUENCE [LARGE SCALE GENOMIC DNA]</scope>
    <source>
        <strain evidence="3">CCMP 1984</strain>
    </source>
</reference>
<sequence>MAAAVSERDAHDAKCAVDKLKVELTDAKFDITRLEASVARAELGRTPYVASARKPRSPAPPPSTPVSEHGFALHDDEAADLTVTLDTYVPPPKMGPTVQEQLAALRAERDANNAALAAPSPEPAKRPLTRAQRAAAAARKSPAVARKVSFAGVAAKENQAA</sequence>
<gene>
    <name evidence="2" type="ORF">AURANDRAFT_69170</name>
</gene>
<proteinExistence type="predicted"/>
<evidence type="ECO:0000313" key="2">
    <source>
        <dbReference type="EMBL" id="EGB02128.1"/>
    </source>
</evidence>
<feature type="region of interest" description="Disordered" evidence="1">
    <location>
        <begin position="109"/>
        <end position="143"/>
    </location>
</feature>
<feature type="region of interest" description="Disordered" evidence="1">
    <location>
        <begin position="49"/>
        <end position="70"/>
    </location>
</feature>
<dbReference type="Proteomes" id="UP000002729">
    <property type="component" value="Unassembled WGS sequence"/>
</dbReference>
<feature type="compositionally biased region" description="Low complexity" evidence="1">
    <location>
        <begin position="130"/>
        <end position="143"/>
    </location>
</feature>